<name>A0A0F9V4N2_9ZZZZ</name>
<protein>
    <recommendedName>
        <fullName evidence="2">Methyltransferase FkbM domain-containing protein</fullName>
    </recommendedName>
</protein>
<dbReference type="SUPFAM" id="SSF53335">
    <property type="entry name" value="S-adenosyl-L-methionine-dependent methyltransferases"/>
    <property type="match status" value="1"/>
</dbReference>
<dbReference type="InterPro" id="IPR029063">
    <property type="entry name" value="SAM-dependent_MTases_sf"/>
</dbReference>
<organism evidence="1">
    <name type="scientific">marine sediment metagenome</name>
    <dbReference type="NCBI Taxonomy" id="412755"/>
    <lineage>
        <taxon>unclassified sequences</taxon>
        <taxon>metagenomes</taxon>
        <taxon>ecological metagenomes</taxon>
    </lineage>
</organism>
<gene>
    <name evidence="1" type="ORF">LCGC14_0141890</name>
</gene>
<evidence type="ECO:0008006" key="2">
    <source>
        <dbReference type="Google" id="ProtNLM"/>
    </source>
</evidence>
<sequence>MARVFLDVGSNIGQTIELLLSPRFKVDKIVGFDPSPICHDILDRKFENNPRVTIVKAGLWSETCKMDLHNEGSQGASVHLDYETTCNPEPRITKCQFINASEWFRENIFVGDEVFLKINAEGSECEIVMNLLESGEYNMVKSLLIDFDVRKSPSAKHQEGELREKMKSMGIKNMNIYMGDHRNVLLQSVMR</sequence>
<dbReference type="InterPro" id="IPR006342">
    <property type="entry name" value="FkbM_mtfrase"/>
</dbReference>
<proteinExistence type="predicted"/>
<accession>A0A0F9V4N2</accession>
<dbReference type="Gene3D" id="3.40.50.150">
    <property type="entry name" value="Vaccinia Virus protein VP39"/>
    <property type="match status" value="1"/>
</dbReference>
<dbReference type="EMBL" id="LAZR01000049">
    <property type="protein sequence ID" value="KKN98944.1"/>
    <property type="molecule type" value="Genomic_DNA"/>
</dbReference>
<reference evidence="1" key="1">
    <citation type="journal article" date="2015" name="Nature">
        <title>Complex archaea that bridge the gap between prokaryotes and eukaryotes.</title>
        <authorList>
            <person name="Spang A."/>
            <person name="Saw J.H."/>
            <person name="Jorgensen S.L."/>
            <person name="Zaremba-Niedzwiedzka K."/>
            <person name="Martijn J."/>
            <person name="Lind A.E."/>
            <person name="van Eijk R."/>
            <person name="Schleper C."/>
            <person name="Guy L."/>
            <person name="Ettema T.J."/>
        </authorList>
    </citation>
    <scope>NUCLEOTIDE SEQUENCE</scope>
</reference>
<dbReference type="AlphaFoldDB" id="A0A0F9V4N2"/>
<dbReference type="NCBIfam" id="TIGR01444">
    <property type="entry name" value="fkbM_fam"/>
    <property type="match status" value="1"/>
</dbReference>
<comment type="caution">
    <text evidence="1">The sequence shown here is derived from an EMBL/GenBank/DDBJ whole genome shotgun (WGS) entry which is preliminary data.</text>
</comment>
<evidence type="ECO:0000313" key="1">
    <source>
        <dbReference type="EMBL" id="KKN98944.1"/>
    </source>
</evidence>